<dbReference type="GO" id="GO:0000160">
    <property type="term" value="P:phosphorelay signal transduction system"/>
    <property type="evidence" value="ECO:0007669"/>
    <property type="project" value="InterPro"/>
</dbReference>
<organism evidence="6 7">
    <name type="scientific">Dokdonella fugitiva</name>
    <dbReference type="NCBI Taxonomy" id="328517"/>
    <lineage>
        <taxon>Bacteria</taxon>
        <taxon>Pseudomonadati</taxon>
        <taxon>Pseudomonadota</taxon>
        <taxon>Gammaproteobacteria</taxon>
        <taxon>Lysobacterales</taxon>
        <taxon>Rhodanobacteraceae</taxon>
        <taxon>Dokdonella</taxon>
    </lineage>
</organism>
<evidence type="ECO:0000256" key="3">
    <source>
        <dbReference type="SAM" id="MobiDB-lite"/>
    </source>
</evidence>
<feature type="domain" description="OmpR/PhoB-type" evidence="5">
    <location>
        <begin position="3"/>
        <end position="101"/>
    </location>
</feature>
<dbReference type="PROSITE" id="PS51755">
    <property type="entry name" value="OMPR_PHOB"/>
    <property type="match status" value="1"/>
</dbReference>
<dbReference type="PANTHER" id="PTHR47691:SF3">
    <property type="entry name" value="HTH-TYPE TRANSCRIPTIONAL REGULATOR RV0890C-RELATED"/>
    <property type="match status" value="1"/>
</dbReference>
<feature type="region of interest" description="Disordered" evidence="3">
    <location>
        <begin position="116"/>
        <end position="146"/>
    </location>
</feature>
<accession>A0A839EUL0</accession>
<comment type="caution">
    <text evidence="6">The sequence shown here is derived from an EMBL/GenBank/DDBJ whole genome shotgun (WGS) entry which is preliminary data.</text>
</comment>
<dbReference type="Pfam" id="PF00486">
    <property type="entry name" value="Trans_reg_C"/>
    <property type="match status" value="1"/>
</dbReference>
<dbReference type="SUPFAM" id="SSF48452">
    <property type="entry name" value="TPR-like"/>
    <property type="match status" value="1"/>
</dbReference>
<evidence type="ECO:0000256" key="4">
    <source>
        <dbReference type="SAM" id="Phobius"/>
    </source>
</evidence>
<dbReference type="InterPro" id="IPR016032">
    <property type="entry name" value="Sig_transdc_resp-reg_C-effctor"/>
</dbReference>
<feature type="compositionally biased region" description="Low complexity" evidence="3">
    <location>
        <begin position="116"/>
        <end position="125"/>
    </location>
</feature>
<dbReference type="InterPro" id="IPR011990">
    <property type="entry name" value="TPR-like_helical_dom_sf"/>
</dbReference>
<evidence type="ECO:0000313" key="6">
    <source>
        <dbReference type="EMBL" id="MBA8888217.1"/>
    </source>
</evidence>
<evidence type="ECO:0000256" key="1">
    <source>
        <dbReference type="ARBA" id="ARBA00023125"/>
    </source>
</evidence>
<feature type="transmembrane region" description="Helical" evidence="4">
    <location>
        <begin position="154"/>
        <end position="173"/>
    </location>
</feature>
<evidence type="ECO:0000256" key="2">
    <source>
        <dbReference type="PROSITE-ProRule" id="PRU01091"/>
    </source>
</evidence>
<dbReference type="PANTHER" id="PTHR47691">
    <property type="entry name" value="REGULATOR-RELATED"/>
    <property type="match status" value="1"/>
</dbReference>
<dbReference type="InterPro" id="IPR036388">
    <property type="entry name" value="WH-like_DNA-bd_sf"/>
</dbReference>
<sequence length="787" mass="83913">MSGRLHRFGGFSLNTRTRELRRGDVPVALSPRAFDCLAYLIEQRGRAVGKDELIEAIWGRPNVSDTQLGQTVLRARRAIGDDAQAQSFIRTVARHGYHWVAEVETVDPDEASAANAAAATAAIPPTSAPSPAPAVPSQAVASEPTHRVRTTTRALVALLAIALLGGGFAWIASRHAGDTALRRVAPASAIVLPLRVDGDPADGWLRLGGMDFLAQRLREGGLVVPPSESVVALLQPAGAADDAAMRALRDAAPTALLVRGRVAPHDHRWRVDLHASGADGAAVEVEAEQADALAATRDAADRLLGRLGRAQAPADVLDGNVQERLQRAQASMLANDLAAARAILVGDPQLARAEPQLGYRLAQVDFRAGEYRRAEASLDALLAEAGDGDPLFRAQLLNGRGAVHIRLDDYAAAERDYDAAVALLHDGRHPRELGLALTGRGVTHSMRHDAAPALADFGDARVQLEAAGDSLAVARVDSNLGGLEMNRDRPDQALAYLERAAAEFERYGAINELMETLESLVSDHLALLQPLAALAASDRSWLLAPRVTDPNQRLDLTLDRVDAFLALGRLREAGTLLRSLPDEVADANPFLARRLPALRARLALAEGRDADAADAARRALGHRPPGDDEGEGVAEIALVLQRAVLATPPRPADPPSAAWVPHRAVAAWPVQAVHEAEWADAQGAADEASRRYVEARDLAERRGVPADIALVAASYGDWLLRHGRLHEAGTVIGRVSAWADRDFDCALLQLRLFDALQQGDARAKALQAATALAGERTIPASLREPGR</sequence>
<dbReference type="CDD" id="cd00383">
    <property type="entry name" value="trans_reg_C"/>
    <property type="match status" value="1"/>
</dbReference>
<dbReference type="InterPro" id="IPR001867">
    <property type="entry name" value="OmpR/PhoB-type_DNA-bd"/>
</dbReference>
<keyword evidence="1 2" id="KW-0238">DNA-binding</keyword>
<reference evidence="6 7" key="1">
    <citation type="submission" date="2020-07" db="EMBL/GenBank/DDBJ databases">
        <title>Genomic Encyclopedia of Type Strains, Phase IV (KMG-V): Genome sequencing to study the core and pangenomes of soil and plant-associated prokaryotes.</title>
        <authorList>
            <person name="Whitman W."/>
        </authorList>
    </citation>
    <scope>NUCLEOTIDE SEQUENCE [LARGE SCALE GENOMIC DNA]</scope>
    <source>
        <strain evidence="6 7">RH2WT43</strain>
    </source>
</reference>
<evidence type="ECO:0000259" key="5">
    <source>
        <dbReference type="PROSITE" id="PS51755"/>
    </source>
</evidence>
<keyword evidence="7" id="KW-1185">Reference proteome</keyword>
<keyword evidence="4" id="KW-1133">Transmembrane helix</keyword>
<protein>
    <submittedName>
        <fullName evidence="6">DNA-binding winged helix-turn-helix (WHTH) protein/tetratricopeptide (TPR) repeat protein</fullName>
    </submittedName>
</protein>
<dbReference type="EMBL" id="JACGXL010000003">
    <property type="protein sequence ID" value="MBA8888217.1"/>
    <property type="molecule type" value="Genomic_DNA"/>
</dbReference>
<name>A0A839EUL0_9GAMM</name>
<feature type="DNA-binding region" description="OmpR/PhoB-type" evidence="2">
    <location>
        <begin position="3"/>
        <end position="101"/>
    </location>
</feature>
<evidence type="ECO:0000313" key="7">
    <source>
        <dbReference type="Proteomes" id="UP000550401"/>
    </source>
</evidence>
<dbReference type="Gene3D" id="1.10.10.10">
    <property type="entry name" value="Winged helix-like DNA-binding domain superfamily/Winged helix DNA-binding domain"/>
    <property type="match status" value="1"/>
</dbReference>
<dbReference type="GO" id="GO:0003677">
    <property type="term" value="F:DNA binding"/>
    <property type="evidence" value="ECO:0007669"/>
    <property type="project" value="UniProtKB-UniRule"/>
</dbReference>
<dbReference type="SUPFAM" id="SSF46894">
    <property type="entry name" value="C-terminal effector domain of the bipartite response regulators"/>
    <property type="match status" value="1"/>
</dbReference>
<keyword evidence="4" id="KW-0812">Transmembrane</keyword>
<dbReference type="RefSeq" id="WP_182531268.1">
    <property type="nucleotide sequence ID" value="NZ_JACGXL010000003.1"/>
</dbReference>
<dbReference type="SMART" id="SM00862">
    <property type="entry name" value="Trans_reg_C"/>
    <property type="match status" value="1"/>
</dbReference>
<dbReference type="Proteomes" id="UP000550401">
    <property type="component" value="Unassembled WGS sequence"/>
</dbReference>
<dbReference type="Gene3D" id="1.25.40.10">
    <property type="entry name" value="Tetratricopeptide repeat domain"/>
    <property type="match status" value="1"/>
</dbReference>
<proteinExistence type="predicted"/>
<keyword evidence="4" id="KW-0472">Membrane</keyword>
<gene>
    <name evidence="6" type="ORF">FHW12_002441</name>
</gene>
<dbReference type="AlphaFoldDB" id="A0A839EUL0"/>
<dbReference type="GO" id="GO:0006355">
    <property type="term" value="P:regulation of DNA-templated transcription"/>
    <property type="evidence" value="ECO:0007669"/>
    <property type="project" value="InterPro"/>
</dbReference>